<dbReference type="GO" id="GO:0005732">
    <property type="term" value="C:sno(s)RNA-containing ribonucleoprotein complex"/>
    <property type="evidence" value="ECO:0007669"/>
    <property type="project" value="InterPro"/>
</dbReference>
<evidence type="ECO:0000256" key="2">
    <source>
        <dbReference type="ARBA" id="ARBA00022517"/>
    </source>
</evidence>
<feature type="compositionally biased region" description="Acidic residues" evidence="8">
    <location>
        <begin position="1"/>
        <end position="10"/>
    </location>
</feature>
<keyword evidence="10" id="KW-1185">Reference proteome</keyword>
<dbReference type="GeneID" id="63916731"/>
<dbReference type="FunFam" id="2.40.10.230:FF:000002">
    <property type="entry name" value="H/ACA ribonucleoprotein complex non-core subunit NAF1"/>
    <property type="match status" value="1"/>
</dbReference>
<keyword evidence="6 7" id="KW-0539">Nucleus</keyword>
<name>A0A074VDQ0_AURM1</name>
<dbReference type="GO" id="GO:0000493">
    <property type="term" value="P:box H/ACA snoRNP assembly"/>
    <property type="evidence" value="ECO:0007669"/>
    <property type="project" value="InterPro"/>
</dbReference>
<dbReference type="InterPro" id="IPR040309">
    <property type="entry name" value="Naf1"/>
</dbReference>
<evidence type="ECO:0000256" key="1">
    <source>
        <dbReference type="ARBA" id="ARBA00009801"/>
    </source>
</evidence>
<evidence type="ECO:0000256" key="5">
    <source>
        <dbReference type="ARBA" id="ARBA00022884"/>
    </source>
</evidence>
<dbReference type="PANTHER" id="PTHR31633">
    <property type="entry name" value="H/ACA RIBONUCLEOPROTEIN COMPLEX NON-CORE SUBUNIT NAF1"/>
    <property type="match status" value="1"/>
</dbReference>
<keyword evidence="5 7" id="KW-0694">RNA-binding</keyword>
<comment type="subcellular location">
    <subcellularLocation>
        <location evidence="7">Nucleus</location>
        <location evidence="7">Nucleolus</location>
    </subcellularLocation>
</comment>
<dbReference type="InterPro" id="IPR007504">
    <property type="entry name" value="H/ACA_rnp_Gar1/Naf1"/>
</dbReference>
<dbReference type="GO" id="GO:0001522">
    <property type="term" value="P:pseudouridine synthesis"/>
    <property type="evidence" value="ECO:0007669"/>
    <property type="project" value="InterPro"/>
</dbReference>
<dbReference type="Proteomes" id="UP000030672">
    <property type="component" value="Unassembled WGS sequence"/>
</dbReference>
<dbReference type="Pfam" id="PF04410">
    <property type="entry name" value="Gar1"/>
    <property type="match status" value="1"/>
</dbReference>
<evidence type="ECO:0000256" key="8">
    <source>
        <dbReference type="SAM" id="MobiDB-lite"/>
    </source>
</evidence>
<dbReference type="GO" id="GO:0006364">
    <property type="term" value="P:rRNA processing"/>
    <property type="evidence" value="ECO:0007669"/>
    <property type="project" value="UniProtKB-KW"/>
</dbReference>
<feature type="non-terminal residue" evidence="9">
    <location>
        <position position="106"/>
    </location>
</feature>
<evidence type="ECO:0000256" key="3">
    <source>
        <dbReference type="ARBA" id="ARBA00022552"/>
    </source>
</evidence>
<dbReference type="HOGENOM" id="CLU_176673_0_0_1"/>
<dbReference type="InterPro" id="IPR038664">
    <property type="entry name" value="Gar1/Naf1_Cbf5-bd_sf"/>
</dbReference>
<evidence type="ECO:0000256" key="6">
    <source>
        <dbReference type="ARBA" id="ARBA00023242"/>
    </source>
</evidence>
<keyword evidence="2 7" id="KW-0690">Ribosome biogenesis</keyword>
<keyword evidence="3 7" id="KW-0698">rRNA processing</keyword>
<comment type="subunit">
    <text evidence="7">Component of the small nucleolar ribonucleoprotein particles containing H/ACA-type snoRNAs (H/ACA snoRNPs).</text>
</comment>
<dbReference type="Gene3D" id="2.40.10.230">
    <property type="entry name" value="Probable tRNA pseudouridine synthase domain"/>
    <property type="match status" value="1"/>
</dbReference>
<dbReference type="GO" id="GO:0003723">
    <property type="term" value="F:RNA binding"/>
    <property type="evidence" value="ECO:0007669"/>
    <property type="project" value="UniProtKB-KW"/>
</dbReference>
<comment type="similarity">
    <text evidence="1">Belongs to the NAF1 family.</text>
</comment>
<comment type="function">
    <text evidence="7">Required for ribosome biogenesis. Part of a complex which catalyzes pseudouridylation of rRNA. This involves the isomerization of uridine such that the ribose is subsequently attached to C5, instead of the normal N1. Pseudouridine ("psi") residues may serve to stabilize the conformation of rRNAs.</text>
</comment>
<dbReference type="RefSeq" id="XP_040875863.1">
    <property type="nucleotide sequence ID" value="XM_041023358.1"/>
</dbReference>
<comment type="similarity">
    <text evidence="7">Belongs to the GAR1 family.</text>
</comment>
<evidence type="ECO:0000256" key="7">
    <source>
        <dbReference type="RuleBase" id="RU364004"/>
    </source>
</evidence>
<dbReference type="SUPFAM" id="SSF50447">
    <property type="entry name" value="Translation proteins"/>
    <property type="match status" value="1"/>
</dbReference>
<dbReference type="AlphaFoldDB" id="A0A074VDQ0"/>
<keyword evidence="4" id="KW-0597">Phosphoprotein</keyword>
<dbReference type="GO" id="GO:0005730">
    <property type="term" value="C:nucleolus"/>
    <property type="evidence" value="ECO:0007669"/>
    <property type="project" value="UniProtKB-SubCell"/>
</dbReference>
<accession>A0A074VDQ0</accession>
<evidence type="ECO:0000313" key="10">
    <source>
        <dbReference type="Proteomes" id="UP000030672"/>
    </source>
</evidence>
<dbReference type="EMBL" id="KL584851">
    <property type="protein sequence ID" value="KEQ58840.1"/>
    <property type="molecule type" value="Genomic_DNA"/>
</dbReference>
<feature type="region of interest" description="Disordered" evidence="8">
    <location>
        <begin position="1"/>
        <end position="28"/>
    </location>
</feature>
<dbReference type="STRING" id="1043003.A0A074VDQ0"/>
<proteinExistence type="inferred from homology"/>
<organism evidence="9 10">
    <name type="scientific">Aureobasidium melanogenum (strain CBS 110374)</name>
    <name type="common">Aureobasidium pullulans var. melanogenum</name>
    <dbReference type="NCBI Taxonomy" id="1043003"/>
    <lineage>
        <taxon>Eukaryota</taxon>
        <taxon>Fungi</taxon>
        <taxon>Dikarya</taxon>
        <taxon>Ascomycota</taxon>
        <taxon>Pezizomycotina</taxon>
        <taxon>Dothideomycetes</taxon>
        <taxon>Dothideomycetidae</taxon>
        <taxon>Dothideales</taxon>
        <taxon>Saccotheciaceae</taxon>
        <taxon>Aureobasidium</taxon>
    </lineage>
</organism>
<keyword evidence="7" id="KW-0687">Ribonucleoprotein</keyword>
<evidence type="ECO:0000313" key="9">
    <source>
        <dbReference type="EMBL" id="KEQ58840.1"/>
    </source>
</evidence>
<sequence length="106" mass="11287">MEEGGIDDEDGGSKAAGGAQLRTKNEVPEEVIPKPDVTVTPDMKITPLGTVQHVVDTLILIKAFTSGEYQVLESGSVLCLENREVIGAVQDTIGKVEEPLYSVAFT</sequence>
<dbReference type="InterPro" id="IPR009000">
    <property type="entry name" value="Transl_B-barrel_sf"/>
</dbReference>
<dbReference type="PANTHER" id="PTHR31633:SF1">
    <property type="entry name" value="H_ACA RIBONUCLEOPROTEIN COMPLEX NON-CORE SUBUNIT NAF1"/>
    <property type="match status" value="1"/>
</dbReference>
<reference evidence="9 10" key="1">
    <citation type="journal article" date="2014" name="BMC Genomics">
        <title>Genome sequencing of four Aureobasidium pullulans varieties: biotechnological potential, stress tolerance, and description of new species.</title>
        <authorList>
            <person name="Gostin Ar C."/>
            <person name="Ohm R.A."/>
            <person name="Kogej T."/>
            <person name="Sonjak S."/>
            <person name="Turk M."/>
            <person name="Zajc J."/>
            <person name="Zalar P."/>
            <person name="Grube M."/>
            <person name="Sun H."/>
            <person name="Han J."/>
            <person name="Sharma A."/>
            <person name="Chiniquy J."/>
            <person name="Ngan C.Y."/>
            <person name="Lipzen A."/>
            <person name="Barry K."/>
            <person name="Grigoriev I.V."/>
            <person name="Gunde-Cimerman N."/>
        </authorList>
    </citation>
    <scope>NUCLEOTIDE SEQUENCE [LARGE SCALE GENOMIC DNA]</scope>
    <source>
        <strain evidence="9 10">CBS 110374</strain>
    </source>
</reference>
<evidence type="ECO:0000256" key="4">
    <source>
        <dbReference type="ARBA" id="ARBA00022553"/>
    </source>
</evidence>
<protein>
    <recommendedName>
        <fullName evidence="7">H/ACA ribonucleoprotein complex subunit</fullName>
    </recommendedName>
</protein>
<gene>
    <name evidence="9" type="ORF">M437DRAFT_58174</name>
</gene>